<dbReference type="EMBL" id="JACBAD010001976">
    <property type="protein sequence ID" value="KAF7125579.1"/>
    <property type="molecule type" value="Genomic_DNA"/>
</dbReference>
<dbReference type="EMBL" id="JACBAF010002139">
    <property type="protein sequence ID" value="KAF7166499.1"/>
    <property type="molecule type" value="Genomic_DNA"/>
</dbReference>
<evidence type="ECO:0000313" key="5">
    <source>
        <dbReference type="Proteomes" id="UP000630445"/>
    </source>
</evidence>
<dbReference type="Gene3D" id="3.40.50.150">
    <property type="entry name" value="Vaccinia Virus protein VP39"/>
    <property type="match status" value="1"/>
</dbReference>
<proteinExistence type="predicted"/>
<dbReference type="NCBIfam" id="NF008823">
    <property type="entry name" value="PRK11873.1"/>
    <property type="match status" value="1"/>
</dbReference>
<dbReference type="InterPro" id="IPR025714">
    <property type="entry name" value="Methyltranfer_dom"/>
</dbReference>
<keyword evidence="5" id="KW-1185">Reference proteome</keyword>
<evidence type="ECO:0000256" key="1">
    <source>
        <dbReference type="SAM" id="Coils"/>
    </source>
</evidence>
<evidence type="ECO:0000259" key="2">
    <source>
        <dbReference type="Pfam" id="PF13847"/>
    </source>
</evidence>
<dbReference type="Proteomes" id="UP000662466">
    <property type="component" value="Unassembled WGS sequence"/>
</dbReference>
<evidence type="ECO:0000313" key="3">
    <source>
        <dbReference type="EMBL" id="KAF7125579.1"/>
    </source>
</evidence>
<sequence length="577" mass="63224">MYSLRRARERRWFSRTRVEDSSYSVLAQWELTAMAWAAWLRLNLLTSAVGFDEDLKRIRDNQRKCRQRQRDYVAELESKIASYAAAAAQAEMRERATEENLRRENEALRALLASSGFNHDVPGHDTAEKPREVMSDEIQTSLSFAANTAPTTIELPADSTALQSANVTPSFGFPATIPEAADTGPAAPLSVDFTLSQSTDLDTWLDFPVPNLYEPTVLERQSQTRLLEHLPLANQSTTGGDIAIGLVDPVLHDTTLCAVAIQMVRRCNKKDLSMLELDDKLRHGYMIARSPLEGSHTAVEMSEETYQHVQSRYGDIAKRTGVTVHDKEDDIAKAFGYSAEDLRALPDKANLGLSCGNPVAHANIKEGETIVDLGSGGGIDVLLAARKVGPQGSAMGIDMTKDMIDLAKRNAEAAGLSNTRFIEASITSIPLPDASVDCIISNCVINLIPAKDKPAVFQEIARLLKPGGRVAISDILARKELPPKIVNDMALHVGCIAGASQVAAYQEWLERAGFKDILIVDTKADINLYKQSSYLGQSSCCGPAGTRKEWQTEHADMDFNEWVASFQIYAVKGSSDL</sequence>
<dbReference type="Proteomes" id="UP000630445">
    <property type="component" value="Unassembled WGS sequence"/>
</dbReference>
<dbReference type="AlphaFoldDB" id="A0A8H6UW82"/>
<dbReference type="SUPFAM" id="SSF53335">
    <property type="entry name" value="S-adenosyl-L-methionine-dependent methyltransferases"/>
    <property type="match status" value="1"/>
</dbReference>
<dbReference type="CDD" id="cd14688">
    <property type="entry name" value="bZIP_YAP"/>
    <property type="match status" value="1"/>
</dbReference>
<comment type="caution">
    <text evidence="4">The sequence shown here is derived from an EMBL/GenBank/DDBJ whole genome shotgun (WGS) entry which is preliminary data.</text>
</comment>
<dbReference type="InterPro" id="IPR029063">
    <property type="entry name" value="SAM-dependent_MTases_sf"/>
</dbReference>
<organism evidence="4 6">
    <name type="scientific">Aspergillus hiratsukae</name>
    <dbReference type="NCBI Taxonomy" id="1194566"/>
    <lineage>
        <taxon>Eukaryota</taxon>
        <taxon>Fungi</taxon>
        <taxon>Dikarya</taxon>
        <taxon>Ascomycota</taxon>
        <taxon>Pezizomycotina</taxon>
        <taxon>Eurotiomycetes</taxon>
        <taxon>Eurotiomycetidae</taxon>
        <taxon>Eurotiales</taxon>
        <taxon>Aspergillaceae</taxon>
        <taxon>Aspergillus</taxon>
        <taxon>Aspergillus subgen. Fumigati</taxon>
    </lineage>
</organism>
<evidence type="ECO:0000313" key="6">
    <source>
        <dbReference type="Proteomes" id="UP000662466"/>
    </source>
</evidence>
<gene>
    <name evidence="3" type="ORF">CNMCM5793_001796</name>
    <name evidence="4" type="ORF">CNMCM6106_002310</name>
</gene>
<protein>
    <recommendedName>
        <fullName evidence="2">Methyltransferase domain-containing protein</fullName>
    </recommendedName>
</protein>
<dbReference type="Pfam" id="PF13847">
    <property type="entry name" value="Methyltransf_31"/>
    <property type="match status" value="1"/>
</dbReference>
<accession>A0A8H6UW82</accession>
<dbReference type="PANTHER" id="PTHR42070:SF1">
    <property type="entry name" value="FILAMENT ASSOCIATED PROTEIN, PUTATIVE (AFU_ORTHOLOGUE AFUA_8G06630)-RELATED"/>
    <property type="match status" value="1"/>
</dbReference>
<feature type="coiled-coil region" evidence="1">
    <location>
        <begin position="73"/>
        <end position="107"/>
    </location>
</feature>
<feature type="domain" description="Methyltransferase" evidence="2">
    <location>
        <begin position="365"/>
        <end position="513"/>
    </location>
</feature>
<reference evidence="4" key="1">
    <citation type="submission" date="2020-06" db="EMBL/GenBank/DDBJ databases">
        <title>Draft genome sequences of strains closely related to Aspergillus parafelis and Aspergillus hiratsukae.</title>
        <authorList>
            <person name="Dos Santos R.A.C."/>
            <person name="Rivero-Menendez O."/>
            <person name="Steenwyk J.L."/>
            <person name="Mead M.E."/>
            <person name="Goldman G.H."/>
            <person name="Alastruey-Izquierdo A."/>
            <person name="Rokas A."/>
        </authorList>
    </citation>
    <scope>NUCLEOTIDE SEQUENCE</scope>
    <source>
        <strain evidence="3">CNM-CM5793</strain>
        <strain evidence="4">CNM-CM6106</strain>
    </source>
</reference>
<dbReference type="CDD" id="cd02440">
    <property type="entry name" value="AdoMet_MTases"/>
    <property type="match status" value="1"/>
</dbReference>
<keyword evidence="1" id="KW-0175">Coiled coil</keyword>
<dbReference type="OrthoDB" id="10017101at2759"/>
<dbReference type="PANTHER" id="PTHR42070">
    <property type="entry name" value="FILAMENT ASSOCIATED PROTEIN, PUTATIVE (AFU_ORTHOLOGUE AFUA_8G06630)-RELATED"/>
    <property type="match status" value="1"/>
</dbReference>
<name>A0A8H6UW82_9EURO</name>
<evidence type="ECO:0000313" key="4">
    <source>
        <dbReference type="EMBL" id="KAF7166499.1"/>
    </source>
</evidence>